<accession>A0AA43Z7M2</accession>
<dbReference type="EMBL" id="JAAPAP010000010">
    <property type="protein sequence ID" value="NHN78430.1"/>
    <property type="molecule type" value="Genomic_DNA"/>
</dbReference>
<reference evidence="2" key="1">
    <citation type="submission" date="2020-03" db="EMBL/GenBank/DDBJ databases">
        <title>Genome assembly of Azotobacter chroococcum W5.</title>
        <authorList>
            <person name="Kannepalli A."/>
        </authorList>
    </citation>
    <scope>NUCLEOTIDE SEQUENCE</scope>
    <source>
        <strain evidence="2">W5</strain>
    </source>
</reference>
<dbReference type="InterPro" id="IPR020518">
    <property type="entry name" value="Tscrpt_reg_PrtN"/>
</dbReference>
<sequence>MDLPIVRMAGSQKAGRSMHLTDMAHYLDASTRRQQRRTTSHTTKQFGKPLNHRGRLPPVEGLAFLVDSRAIAHDPDLRRITDGAILAARPPQISKNSRERHQLRRPKMLLKSSSNPATTRPEPSRRFCVAPMMDWTYFY</sequence>
<dbReference type="Proteomes" id="UP000736384">
    <property type="component" value="Unassembled WGS sequence"/>
</dbReference>
<feature type="region of interest" description="Disordered" evidence="1">
    <location>
        <begin position="89"/>
        <end position="123"/>
    </location>
</feature>
<gene>
    <name evidence="2" type="ORF">HA520_14275</name>
</gene>
<feature type="region of interest" description="Disordered" evidence="1">
    <location>
        <begin position="30"/>
        <end position="53"/>
    </location>
</feature>
<evidence type="ECO:0000313" key="2">
    <source>
        <dbReference type="EMBL" id="NHN78430.1"/>
    </source>
</evidence>
<dbReference type="GO" id="GO:0006355">
    <property type="term" value="P:regulation of DNA-templated transcription"/>
    <property type="evidence" value="ECO:0007669"/>
    <property type="project" value="InterPro"/>
</dbReference>
<organism evidence="2 3">
    <name type="scientific">Azotobacter chroococcum</name>
    <dbReference type="NCBI Taxonomy" id="353"/>
    <lineage>
        <taxon>Bacteria</taxon>
        <taxon>Pseudomonadati</taxon>
        <taxon>Pseudomonadota</taxon>
        <taxon>Gammaproteobacteria</taxon>
        <taxon>Pseudomonadales</taxon>
        <taxon>Pseudomonadaceae</taxon>
        <taxon>Azotobacter</taxon>
    </lineage>
</organism>
<evidence type="ECO:0000256" key="1">
    <source>
        <dbReference type="SAM" id="MobiDB-lite"/>
    </source>
</evidence>
<name>A0AA43Z7M2_9GAMM</name>
<comment type="caution">
    <text evidence="2">The sequence shown here is derived from an EMBL/GenBank/DDBJ whole genome shotgun (WGS) entry which is preliminary data.</text>
</comment>
<evidence type="ECO:0000313" key="3">
    <source>
        <dbReference type="Proteomes" id="UP000736384"/>
    </source>
</evidence>
<protein>
    <submittedName>
        <fullName evidence="2">Uncharacterized protein</fullName>
    </submittedName>
</protein>
<proteinExistence type="predicted"/>
<dbReference type="Pfam" id="PF11112">
    <property type="entry name" value="PyocinActivator"/>
    <property type="match status" value="1"/>
</dbReference>
<dbReference type="AlphaFoldDB" id="A0AA43Z7M2"/>